<protein>
    <recommendedName>
        <fullName evidence="7">G-protein coupled receptors family 1 profile domain-containing protein</fullName>
    </recommendedName>
</protein>
<dbReference type="Proteomes" id="UP000321570">
    <property type="component" value="Unassembled WGS sequence"/>
</dbReference>
<dbReference type="AlphaFoldDB" id="A0A564YWC5"/>
<evidence type="ECO:0000256" key="5">
    <source>
        <dbReference type="SAM" id="MobiDB-lite"/>
    </source>
</evidence>
<comment type="subcellular location">
    <subcellularLocation>
        <location evidence="1">Membrane</location>
    </subcellularLocation>
</comment>
<feature type="compositionally biased region" description="Basic and acidic residues" evidence="5">
    <location>
        <begin position="234"/>
        <end position="246"/>
    </location>
</feature>
<dbReference type="InterPro" id="IPR000276">
    <property type="entry name" value="GPCR_Rhodpsn"/>
</dbReference>
<feature type="compositionally biased region" description="Polar residues" evidence="5">
    <location>
        <begin position="219"/>
        <end position="229"/>
    </location>
</feature>
<dbReference type="Pfam" id="PF00001">
    <property type="entry name" value="7tm_1"/>
    <property type="match status" value="1"/>
</dbReference>
<dbReference type="Gene3D" id="1.20.1070.10">
    <property type="entry name" value="Rhodopsin 7-helix transmembrane proteins"/>
    <property type="match status" value="1"/>
</dbReference>
<keyword evidence="2 6" id="KW-0812">Transmembrane</keyword>
<feature type="domain" description="G-protein coupled receptors family 1 profile" evidence="7">
    <location>
        <begin position="1"/>
        <end position="136"/>
    </location>
</feature>
<proteinExistence type="predicted"/>
<keyword evidence="4 6" id="KW-0472">Membrane</keyword>
<dbReference type="SUPFAM" id="SSF81321">
    <property type="entry name" value="Family A G protein-coupled receptor-like"/>
    <property type="match status" value="1"/>
</dbReference>
<evidence type="ECO:0000259" key="7">
    <source>
        <dbReference type="PROSITE" id="PS50262"/>
    </source>
</evidence>
<evidence type="ECO:0000313" key="9">
    <source>
        <dbReference type="Proteomes" id="UP000321570"/>
    </source>
</evidence>
<evidence type="ECO:0000256" key="4">
    <source>
        <dbReference type="ARBA" id="ARBA00023136"/>
    </source>
</evidence>
<dbReference type="GO" id="GO:0016020">
    <property type="term" value="C:membrane"/>
    <property type="evidence" value="ECO:0007669"/>
    <property type="project" value="UniProtKB-SubCell"/>
</dbReference>
<dbReference type="EMBL" id="CABIJS010000443">
    <property type="protein sequence ID" value="VUZ51309.1"/>
    <property type="molecule type" value="Genomic_DNA"/>
</dbReference>
<dbReference type="GO" id="GO:0004930">
    <property type="term" value="F:G protein-coupled receptor activity"/>
    <property type="evidence" value="ECO:0007669"/>
    <property type="project" value="InterPro"/>
</dbReference>
<evidence type="ECO:0000256" key="1">
    <source>
        <dbReference type="ARBA" id="ARBA00004370"/>
    </source>
</evidence>
<feature type="transmembrane region" description="Helical" evidence="6">
    <location>
        <begin position="82"/>
        <end position="101"/>
    </location>
</feature>
<evidence type="ECO:0000256" key="2">
    <source>
        <dbReference type="ARBA" id="ARBA00022692"/>
    </source>
</evidence>
<feature type="region of interest" description="Disordered" evidence="5">
    <location>
        <begin position="219"/>
        <end position="259"/>
    </location>
</feature>
<dbReference type="PROSITE" id="PS50262">
    <property type="entry name" value="G_PROTEIN_RECEP_F1_2"/>
    <property type="match status" value="1"/>
</dbReference>
<feature type="compositionally biased region" description="Polar residues" evidence="5">
    <location>
        <begin position="249"/>
        <end position="259"/>
    </location>
</feature>
<keyword evidence="9" id="KW-1185">Reference proteome</keyword>
<dbReference type="InterPro" id="IPR052665">
    <property type="entry name" value="Neuropeptide-GPCR"/>
</dbReference>
<sequence>MVVRIWQAGVTTDKDLVVPAGKPASSTKLRRVVAHIFHDSQAQQTNISSETKAISQSTNFIQLSSSPGCIPRARIKTVKMTLVIVSVYIICCCPFVIYNILTTYKIIGRHTPKLYAISPLIQPLASINSSVNPVIFWIFSAHTIITERRKNRRSKVVQRQHRRWKYRGRNRIWQSREERSEEAMILKARRNECQYASDHNKTLNKDKKKDVKFIRIGNTAVSGPPSSDSIILKKSGENSQFDKEEITPIENNSNSAYEN</sequence>
<evidence type="ECO:0000313" key="8">
    <source>
        <dbReference type="EMBL" id="VUZ51309.1"/>
    </source>
</evidence>
<accession>A0A564YWC5</accession>
<evidence type="ECO:0000256" key="6">
    <source>
        <dbReference type="SAM" id="Phobius"/>
    </source>
</evidence>
<reference evidence="8 9" key="1">
    <citation type="submission" date="2019-07" db="EMBL/GenBank/DDBJ databases">
        <authorList>
            <person name="Jastrzebski P J."/>
            <person name="Paukszto L."/>
            <person name="Jastrzebski P J."/>
        </authorList>
    </citation>
    <scope>NUCLEOTIDE SEQUENCE [LARGE SCALE GENOMIC DNA]</scope>
    <source>
        <strain evidence="8 9">WMS-il1</strain>
    </source>
</reference>
<dbReference type="InterPro" id="IPR017452">
    <property type="entry name" value="GPCR_Rhodpsn_7TM"/>
</dbReference>
<dbReference type="PANTHER" id="PTHR24224">
    <property type="entry name" value="CARDIOACCELERATORY PEPTIDE RECEPTOR-RELATED"/>
    <property type="match status" value="1"/>
</dbReference>
<keyword evidence="3 6" id="KW-1133">Transmembrane helix</keyword>
<dbReference type="PANTHER" id="PTHR24224:SF6">
    <property type="entry name" value="CARDIOACCELERATORY PEPTIDE RECEPTOR-RELATED"/>
    <property type="match status" value="1"/>
</dbReference>
<organism evidence="8 9">
    <name type="scientific">Hymenolepis diminuta</name>
    <name type="common">Rat tapeworm</name>
    <dbReference type="NCBI Taxonomy" id="6216"/>
    <lineage>
        <taxon>Eukaryota</taxon>
        <taxon>Metazoa</taxon>
        <taxon>Spiralia</taxon>
        <taxon>Lophotrochozoa</taxon>
        <taxon>Platyhelminthes</taxon>
        <taxon>Cestoda</taxon>
        <taxon>Eucestoda</taxon>
        <taxon>Cyclophyllidea</taxon>
        <taxon>Hymenolepididae</taxon>
        <taxon>Hymenolepis</taxon>
    </lineage>
</organism>
<gene>
    <name evidence="8" type="ORF">WMSIL1_LOCUS10070</name>
</gene>
<feature type="transmembrane region" description="Helical" evidence="6">
    <location>
        <begin position="121"/>
        <end position="145"/>
    </location>
</feature>
<evidence type="ECO:0000256" key="3">
    <source>
        <dbReference type="ARBA" id="ARBA00022989"/>
    </source>
</evidence>
<name>A0A564YWC5_HYMDI</name>